<reference evidence="1" key="1">
    <citation type="submission" date="2019-09" db="EMBL/GenBank/DDBJ databases">
        <authorList>
            <person name="Li J."/>
        </authorList>
    </citation>
    <scope>NUCLEOTIDE SEQUENCE [LARGE SCALE GENOMIC DNA]</scope>
    <source>
        <strain evidence="1">NRBC 14897</strain>
    </source>
</reference>
<dbReference type="Proteomes" id="UP001515100">
    <property type="component" value="Unassembled WGS sequence"/>
</dbReference>
<dbReference type="AlphaFoldDB" id="A0A641AN90"/>
<dbReference type="EMBL" id="SDPP02000002">
    <property type="protein sequence ID" value="KAA1378740.1"/>
    <property type="molecule type" value="Genomic_DNA"/>
</dbReference>
<dbReference type="InterPro" id="IPR029063">
    <property type="entry name" value="SAM-dependent_MTases_sf"/>
</dbReference>
<dbReference type="OrthoDB" id="6075445at2"/>
<keyword evidence="1" id="KW-0489">Methyltransferase</keyword>
<dbReference type="GO" id="GO:0032259">
    <property type="term" value="P:methylation"/>
    <property type="evidence" value="ECO:0007669"/>
    <property type="project" value="UniProtKB-KW"/>
</dbReference>
<name>A0A641AN90_9ACTN</name>
<dbReference type="Gene3D" id="3.40.50.150">
    <property type="entry name" value="Vaccinia Virus protein VP39"/>
    <property type="match status" value="1"/>
</dbReference>
<dbReference type="RefSeq" id="WP_129182067.1">
    <property type="nucleotide sequence ID" value="NZ_JAGIOG010000001.1"/>
</dbReference>
<evidence type="ECO:0000313" key="2">
    <source>
        <dbReference type="Proteomes" id="UP001515100"/>
    </source>
</evidence>
<accession>A0A641AN90</accession>
<comment type="caution">
    <text evidence="1">The sequence shown here is derived from an EMBL/GenBank/DDBJ whole genome shotgun (WGS) entry which is preliminary data.</text>
</comment>
<keyword evidence="2" id="KW-1185">Reference proteome</keyword>
<keyword evidence="1" id="KW-0808">Transferase</keyword>
<organism evidence="1 2">
    <name type="scientific">Aeromicrobium fastidiosum</name>
    <dbReference type="NCBI Taxonomy" id="52699"/>
    <lineage>
        <taxon>Bacteria</taxon>
        <taxon>Bacillati</taxon>
        <taxon>Actinomycetota</taxon>
        <taxon>Actinomycetes</taxon>
        <taxon>Propionibacteriales</taxon>
        <taxon>Nocardioidaceae</taxon>
        <taxon>Aeromicrobium</taxon>
    </lineage>
</organism>
<dbReference type="GO" id="GO:0008168">
    <property type="term" value="F:methyltransferase activity"/>
    <property type="evidence" value="ECO:0007669"/>
    <property type="project" value="UniProtKB-KW"/>
</dbReference>
<dbReference type="Pfam" id="PF13578">
    <property type="entry name" value="Methyltransf_24"/>
    <property type="match status" value="1"/>
</dbReference>
<evidence type="ECO:0000313" key="1">
    <source>
        <dbReference type="EMBL" id="KAA1378740.1"/>
    </source>
</evidence>
<dbReference type="SUPFAM" id="SSF53335">
    <property type="entry name" value="S-adenosyl-L-methionine-dependent methyltransferases"/>
    <property type="match status" value="1"/>
</dbReference>
<sequence length="240" mass="26361">MEDPLDDDDFGHIFASSDLVPGWLTRDQARVLHDEARRLGRGSTIVEIGSHQGRSTTVLAAGARAAASTVVAIDPFVTTTRYAGPSVQALLEENLASRGLDDRVRVVADYSRAVRDAWTGPIDLLFVDGKHDMGSCIDDLRWRRHLSPGDRVLVHDAFSSLGVTLALLAAALPSNDLVFLDRTGSLARFEIGRPTTRSRLRMLGQTGWWIRNLVIKVLLRLRLHRAAGLLGHDQPGNDPF</sequence>
<proteinExistence type="predicted"/>
<protein>
    <submittedName>
        <fullName evidence="1">Class I SAM-dependent methyltransferase</fullName>
    </submittedName>
</protein>
<gene>
    <name evidence="1" type="ORF">ESP62_010430</name>
</gene>